<evidence type="ECO:0000256" key="2">
    <source>
        <dbReference type="ARBA" id="ARBA00023002"/>
    </source>
</evidence>
<dbReference type="FunFam" id="3.40.50.720:FF:000203">
    <property type="entry name" value="D-3-phosphoglycerate dehydrogenase (SerA)"/>
    <property type="match status" value="1"/>
</dbReference>
<accession>A0A098E7K1</accession>
<dbReference type="InterPro" id="IPR029753">
    <property type="entry name" value="D-isomer_DH_CS"/>
</dbReference>
<evidence type="ECO:0000259" key="4">
    <source>
        <dbReference type="Pfam" id="PF00389"/>
    </source>
</evidence>
<comment type="similarity">
    <text evidence="1">Belongs to the D-isomer specific 2-hydroxyacid dehydrogenase family.</text>
</comment>
<dbReference type="PROSITE" id="PS00670">
    <property type="entry name" value="D_2_HYDROXYACID_DH_2"/>
    <property type="match status" value="1"/>
</dbReference>
<dbReference type="InterPro" id="IPR036291">
    <property type="entry name" value="NAD(P)-bd_dom_sf"/>
</dbReference>
<evidence type="ECO:0000313" key="6">
    <source>
        <dbReference type="EMBL" id="CEG11494.1"/>
    </source>
</evidence>
<dbReference type="GO" id="GO:0004617">
    <property type="term" value="F:phosphoglycerate dehydrogenase activity"/>
    <property type="evidence" value="ECO:0007669"/>
    <property type="project" value="UniProtKB-EC"/>
</dbReference>
<evidence type="ECO:0000259" key="5">
    <source>
        <dbReference type="Pfam" id="PF02826"/>
    </source>
</evidence>
<dbReference type="PANTHER" id="PTHR42789">
    <property type="entry name" value="D-ISOMER SPECIFIC 2-HYDROXYACID DEHYDROGENASE FAMILY PROTEIN (AFU_ORTHOLOGUE AFUA_6G10090)"/>
    <property type="match status" value="1"/>
</dbReference>
<reference evidence="6" key="1">
    <citation type="submission" date="2014-09" db="EMBL/GenBank/DDBJ databases">
        <authorList>
            <person name="Probst J Alexander"/>
        </authorList>
    </citation>
    <scope>NUCLEOTIDE SEQUENCE</scope>
</reference>
<dbReference type="PROSITE" id="PS00671">
    <property type="entry name" value="D_2_HYDROXYACID_DH_3"/>
    <property type="match status" value="1"/>
</dbReference>
<keyword evidence="3" id="KW-0520">NAD</keyword>
<dbReference type="CDD" id="cd12173">
    <property type="entry name" value="PGDH_4"/>
    <property type="match status" value="1"/>
</dbReference>
<feature type="domain" description="D-isomer specific 2-hydroxyacid dehydrogenase catalytic" evidence="4">
    <location>
        <begin position="5"/>
        <end position="304"/>
    </location>
</feature>
<dbReference type="EMBL" id="CCXY01000055">
    <property type="protein sequence ID" value="CEG11494.1"/>
    <property type="molecule type" value="Genomic_DNA"/>
</dbReference>
<dbReference type="EC" id="1.1.1.95" evidence="6"/>
<evidence type="ECO:0000256" key="1">
    <source>
        <dbReference type="ARBA" id="ARBA00005854"/>
    </source>
</evidence>
<dbReference type="SUPFAM" id="SSF52283">
    <property type="entry name" value="Formate/glycerate dehydrogenase catalytic domain-like"/>
    <property type="match status" value="1"/>
</dbReference>
<protein>
    <submittedName>
        <fullName evidence="6">D-3-phosphoglycerate dehydrogenase</fullName>
        <ecNumber evidence="6">1.1.1.95</ecNumber>
    </submittedName>
</protein>
<dbReference type="SUPFAM" id="SSF51735">
    <property type="entry name" value="NAD(P)-binding Rossmann-fold domains"/>
    <property type="match status" value="1"/>
</dbReference>
<name>A0A098E7K1_9ZZZZ</name>
<dbReference type="AlphaFoldDB" id="A0A098E7K1"/>
<dbReference type="Gene3D" id="3.40.50.720">
    <property type="entry name" value="NAD(P)-binding Rossmann-like Domain"/>
    <property type="match status" value="2"/>
</dbReference>
<dbReference type="GO" id="GO:0051287">
    <property type="term" value="F:NAD binding"/>
    <property type="evidence" value="ECO:0007669"/>
    <property type="project" value="InterPro"/>
</dbReference>
<organism evidence="6">
    <name type="scientific">groundwater metagenome</name>
    <dbReference type="NCBI Taxonomy" id="717931"/>
    <lineage>
        <taxon>unclassified sequences</taxon>
        <taxon>metagenomes</taxon>
        <taxon>ecological metagenomes</taxon>
    </lineage>
</organism>
<proteinExistence type="inferred from homology"/>
<dbReference type="PANTHER" id="PTHR42789:SF1">
    <property type="entry name" value="D-ISOMER SPECIFIC 2-HYDROXYACID DEHYDROGENASE FAMILY PROTEIN (AFU_ORTHOLOGUE AFUA_6G10090)"/>
    <property type="match status" value="1"/>
</dbReference>
<dbReference type="Pfam" id="PF02826">
    <property type="entry name" value="2-Hacid_dh_C"/>
    <property type="match status" value="1"/>
</dbReference>
<feature type="domain" description="D-isomer specific 2-hydroxyacid dehydrogenase NAD-binding" evidence="5">
    <location>
        <begin position="105"/>
        <end position="280"/>
    </location>
</feature>
<keyword evidence="2 6" id="KW-0560">Oxidoreductase</keyword>
<dbReference type="InterPro" id="IPR006139">
    <property type="entry name" value="D-isomer_2_OHA_DH_cat_dom"/>
</dbReference>
<evidence type="ECO:0000256" key="3">
    <source>
        <dbReference type="ARBA" id="ARBA00023027"/>
    </source>
</evidence>
<gene>
    <name evidence="6" type="ORF">MSIBF_A1480014</name>
</gene>
<dbReference type="InterPro" id="IPR006140">
    <property type="entry name" value="D-isomer_DH_NAD-bd"/>
</dbReference>
<sequence length="304" mass="33738">MYPKILICDEIDEEATDKLKEFADVEIGKEKLNDLEKLQNYDCLIVRSATKITKDVIANAKNLKIIARAGAGLDNVDVVAAKGRNIKVVNAPDSLTISVAEMVFGSLLAMIRKISEADKSMKEGKWEKKKFEGREICKKNFGIIGFGRIGRNVAAIANGFGANVFAYDPLITDEKIYENLNARHCKNIDEILKQCDFFSIHVPLMNETRNLINADNIKTLKKNVIMINTSRGGIINELALIGALKSKLIGGVCLDVFENEPNPNPEFRNLENVILTPHIASATEEAQKRAGMDVVVQIEKFFKG</sequence>
<dbReference type="InterPro" id="IPR050857">
    <property type="entry name" value="D-2-hydroxyacid_DH"/>
</dbReference>
<dbReference type="Pfam" id="PF00389">
    <property type="entry name" value="2-Hacid_dh"/>
    <property type="match status" value="1"/>
</dbReference>